<protein>
    <submittedName>
        <fullName evidence="1">Uncharacterized protein</fullName>
    </submittedName>
</protein>
<organism evidence="1">
    <name type="scientific">Myoviridae sp. ctCL221</name>
    <dbReference type="NCBI Taxonomy" id="2826630"/>
    <lineage>
        <taxon>Viruses</taxon>
        <taxon>Duplodnaviria</taxon>
        <taxon>Heunggongvirae</taxon>
        <taxon>Uroviricota</taxon>
        <taxon>Caudoviricetes</taxon>
    </lineage>
</organism>
<evidence type="ECO:0000313" key="1">
    <source>
        <dbReference type="EMBL" id="DAD77770.1"/>
    </source>
</evidence>
<reference evidence="1" key="1">
    <citation type="journal article" date="2021" name="Proc. Natl. Acad. Sci. U.S.A.">
        <title>A Catalog of Tens of Thousands of Viruses from Human Metagenomes Reveals Hidden Associations with Chronic Diseases.</title>
        <authorList>
            <person name="Tisza M.J."/>
            <person name="Buck C.B."/>
        </authorList>
    </citation>
    <scope>NUCLEOTIDE SEQUENCE</scope>
    <source>
        <strain evidence="1">CtCL221</strain>
    </source>
</reference>
<accession>A0A8S5M6C1</accession>
<sequence>MNEELLKSYEELKKNRNIINTIDPDFFFKIVDCLLKENEELRKDYYNVINKIENKIDILDIAISECIYIDDDDKAYKKAVKKDKLCLLNQKRALQELLEGRE</sequence>
<dbReference type="EMBL" id="BK014833">
    <property type="protein sequence ID" value="DAD77770.1"/>
    <property type="molecule type" value="Genomic_DNA"/>
</dbReference>
<name>A0A8S5M6C1_9CAUD</name>
<proteinExistence type="predicted"/>